<proteinExistence type="predicted"/>
<name>A0AAV7JM40_9METZ</name>
<dbReference type="Proteomes" id="UP001165289">
    <property type="component" value="Unassembled WGS sequence"/>
</dbReference>
<keyword evidence="3" id="KW-1185">Reference proteome</keyword>
<reference evidence="1" key="1">
    <citation type="submission" date="2022-02" db="EMBL/GenBank/DDBJ databases">
        <authorList>
            <person name="Santini S."/>
            <person name="Jourda C."/>
            <person name="Belahbib H."/>
            <person name="Rocher C."/>
            <person name="Selva M."/>
            <person name="Borchiellini C."/>
            <person name="Renard E."/>
        </authorList>
    </citation>
    <scope>NUCLEOTIDE SEQUENCE</scope>
    <source>
        <strain evidence="1">SPO-2</strain>
    </source>
</reference>
<sequence length="132" mass="15455">MIAIYDFRVLKERVQKERATGVELECDSLRFDQDLVTHSFKHHLSVFRRFFDEFNMSDSELTKGFVGGFNKLQREALNRNIYVKYKLSSETFKLDSRSSKVGKHRIEIIGCRAVDSSIAERGFSQLVRLKTR</sequence>
<reference evidence="1 3" key="2">
    <citation type="journal article" date="2023" name="BMC Biol.">
        <title>The compact genome of the sponge Oopsacas minuta (Hexactinellida) is lacking key metazoan core genes.</title>
        <authorList>
            <person name="Santini S."/>
            <person name="Schenkelaars Q."/>
            <person name="Jourda C."/>
            <person name="Duchesne M."/>
            <person name="Belahbib H."/>
            <person name="Rocher C."/>
            <person name="Selva M."/>
            <person name="Riesgo A."/>
            <person name="Vervoort M."/>
            <person name="Leys S.P."/>
            <person name="Kodjabachian L."/>
            <person name="Le Bivic A."/>
            <person name="Borchiellini C."/>
            <person name="Claverie J.M."/>
            <person name="Renard E."/>
        </authorList>
    </citation>
    <scope>NUCLEOTIDE SEQUENCE [LARGE SCALE GENOMIC DNA]</scope>
    <source>
        <strain evidence="1">SPO-2</strain>
    </source>
</reference>
<accession>A0AAV7JM40</accession>
<dbReference type="EMBL" id="JAKMXF010000315">
    <property type="protein sequence ID" value="KAI6650035.1"/>
    <property type="molecule type" value="Genomic_DNA"/>
</dbReference>
<gene>
    <name evidence="1" type="ORF">LOD99_6242</name>
    <name evidence="2" type="ORF">LOD99_6250</name>
</gene>
<evidence type="ECO:0000313" key="3">
    <source>
        <dbReference type="Proteomes" id="UP001165289"/>
    </source>
</evidence>
<evidence type="ECO:0000313" key="1">
    <source>
        <dbReference type="EMBL" id="KAI6650027.1"/>
    </source>
</evidence>
<protein>
    <submittedName>
        <fullName evidence="1">Uncharacterized protein</fullName>
    </submittedName>
</protein>
<evidence type="ECO:0000313" key="2">
    <source>
        <dbReference type="EMBL" id="KAI6650035.1"/>
    </source>
</evidence>
<comment type="caution">
    <text evidence="1">The sequence shown here is derived from an EMBL/GenBank/DDBJ whole genome shotgun (WGS) entry which is preliminary data.</text>
</comment>
<organism evidence="1 3">
    <name type="scientific">Oopsacas minuta</name>
    <dbReference type="NCBI Taxonomy" id="111878"/>
    <lineage>
        <taxon>Eukaryota</taxon>
        <taxon>Metazoa</taxon>
        <taxon>Porifera</taxon>
        <taxon>Hexactinellida</taxon>
        <taxon>Hexasterophora</taxon>
        <taxon>Lyssacinosida</taxon>
        <taxon>Leucopsacidae</taxon>
        <taxon>Oopsacas</taxon>
    </lineage>
</organism>
<dbReference type="AlphaFoldDB" id="A0AAV7JM40"/>
<dbReference type="EMBL" id="JAKMXF010000315">
    <property type="protein sequence ID" value="KAI6650027.1"/>
    <property type="molecule type" value="Genomic_DNA"/>
</dbReference>